<evidence type="ECO:0000256" key="2">
    <source>
        <dbReference type="SAM" id="Phobius"/>
    </source>
</evidence>
<gene>
    <name evidence="3" type="ORF">JG540_00500</name>
</gene>
<keyword evidence="2" id="KW-0472">Membrane</keyword>
<proteinExistence type="predicted"/>
<accession>A0A7T7M9R8</accession>
<protein>
    <submittedName>
        <fullName evidence="3">Uncharacterized protein</fullName>
    </submittedName>
</protein>
<feature type="compositionally biased region" description="Basic and acidic residues" evidence="1">
    <location>
        <begin position="1"/>
        <end position="14"/>
    </location>
</feature>
<evidence type="ECO:0000313" key="4">
    <source>
        <dbReference type="Proteomes" id="UP000595895"/>
    </source>
</evidence>
<dbReference type="RefSeq" id="WP_200276025.1">
    <property type="nucleotide sequence ID" value="NZ_CP066802.1"/>
</dbReference>
<keyword evidence="2" id="KW-1133">Transmembrane helix</keyword>
<dbReference type="EMBL" id="CP066802">
    <property type="protein sequence ID" value="QQM67433.1"/>
    <property type="molecule type" value="Genomic_DNA"/>
</dbReference>
<sequence>MSDDSPKQQGKADEEVANAAKACEANQPVVKPGKAASVHESKPFHSMIRRVKRHPWGTVVAVVGFFAALTTVIHNLQGIYPSPELQFTPKVYSHAADVGAQGGVNLTIRNSGNSNAVIDKAWITIEDYKYMEPCPTGLGDGGPIRAGVCRVIELPVDPVIGTKIDLDLGSGVDVPPNGAASISFPIRILGDKYSRLSVYLYKLNITLKQDDGTIHKVPSPIIVSLPFDDFASIHRIWVPDELVALGDDGRKTISKKQDIYGRYGVDSRICYKGNEVVLKGFLTGNAVLSPNLSDLREALNTGRLEQKNGRDYPLPASTDAPCL</sequence>
<feature type="region of interest" description="Disordered" evidence="1">
    <location>
        <begin position="1"/>
        <end position="25"/>
    </location>
</feature>
<feature type="transmembrane region" description="Helical" evidence="2">
    <location>
        <begin position="56"/>
        <end position="76"/>
    </location>
</feature>
<organism evidence="3 4">
    <name type="scientific">Actinomyces weissii</name>
    <dbReference type="NCBI Taxonomy" id="675090"/>
    <lineage>
        <taxon>Bacteria</taxon>
        <taxon>Bacillati</taxon>
        <taxon>Actinomycetota</taxon>
        <taxon>Actinomycetes</taxon>
        <taxon>Actinomycetales</taxon>
        <taxon>Actinomycetaceae</taxon>
        <taxon>Actinomyces</taxon>
    </lineage>
</organism>
<reference evidence="3 4" key="1">
    <citation type="submission" date="2020-12" db="EMBL/GenBank/DDBJ databases">
        <authorList>
            <person name="Zhou J."/>
        </authorList>
    </citation>
    <scope>NUCLEOTIDE SEQUENCE [LARGE SCALE GENOMIC DNA]</scope>
    <source>
        <strain evidence="3 4">CCUG 61299</strain>
    </source>
</reference>
<dbReference type="AlphaFoldDB" id="A0A7T7M9R8"/>
<keyword evidence="2" id="KW-0812">Transmembrane</keyword>
<evidence type="ECO:0000256" key="1">
    <source>
        <dbReference type="SAM" id="MobiDB-lite"/>
    </source>
</evidence>
<name>A0A7T7M9R8_9ACTO</name>
<evidence type="ECO:0000313" key="3">
    <source>
        <dbReference type="EMBL" id="QQM67433.1"/>
    </source>
</evidence>
<dbReference type="Proteomes" id="UP000595895">
    <property type="component" value="Chromosome"/>
</dbReference>
<dbReference type="KEGG" id="awe:JG540_00500"/>
<keyword evidence="4" id="KW-1185">Reference proteome</keyword>